<dbReference type="AlphaFoldDB" id="A0A0E0JIX0"/>
<organism evidence="2">
    <name type="scientific">Oryza punctata</name>
    <name type="common">Red rice</name>
    <dbReference type="NCBI Taxonomy" id="4537"/>
    <lineage>
        <taxon>Eukaryota</taxon>
        <taxon>Viridiplantae</taxon>
        <taxon>Streptophyta</taxon>
        <taxon>Embryophyta</taxon>
        <taxon>Tracheophyta</taxon>
        <taxon>Spermatophyta</taxon>
        <taxon>Magnoliopsida</taxon>
        <taxon>Liliopsida</taxon>
        <taxon>Poales</taxon>
        <taxon>Poaceae</taxon>
        <taxon>BOP clade</taxon>
        <taxon>Oryzoideae</taxon>
        <taxon>Oryzeae</taxon>
        <taxon>Oryzinae</taxon>
        <taxon>Oryza</taxon>
    </lineage>
</organism>
<feature type="compositionally biased region" description="Low complexity" evidence="1">
    <location>
        <begin position="202"/>
        <end position="212"/>
    </location>
</feature>
<proteinExistence type="predicted"/>
<feature type="region of interest" description="Disordered" evidence="1">
    <location>
        <begin position="202"/>
        <end position="280"/>
    </location>
</feature>
<feature type="compositionally biased region" description="Polar residues" evidence="1">
    <location>
        <begin position="220"/>
        <end position="234"/>
    </location>
</feature>
<sequence length="413" mass="45864">MPVTARKIFLHDELRFNTMIGKKKAEQRASKLNMKRMYNPDAWMSVLVATSSQQQCSLAKDGKGLASKFPVTTQFPKEKIQKIENHEPMKLYKEVLVAEICEKLDNLLTIPNFNIDIKGILQECTGRLLLFAACPLSAAARPAAEERSFVKSAMSIVYTRHNITQKRRTNDEAPFPAVTASCPSPATLARTNSIATGDLCFSSTEESAPSSSQYMEKAQEASSLNRLIDPSSNLDGRPNPFSNLDGPEASSTSMEKAQESSTPNKSGEEGAPGKKRKQNQCVVPAQAALEPTSAWRCDYQAHLALTRSKEQKAKKDKGYSLGMRMENGENLAKSQQQIFVLADSAEFLTDQPLHRRAQKSGSGKYPSTSRKPIKPIANSTQERINRAGQWREEPKQPLTMDVMYSSKDSRYFS</sequence>
<dbReference type="HOGENOM" id="CLU_666305_0_0_1"/>
<accession>A0A0E0JIX0</accession>
<protein>
    <submittedName>
        <fullName evidence="2">Uncharacterized protein</fullName>
    </submittedName>
</protein>
<evidence type="ECO:0000313" key="3">
    <source>
        <dbReference type="Proteomes" id="UP000026962"/>
    </source>
</evidence>
<evidence type="ECO:0000313" key="2">
    <source>
        <dbReference type="EnsemblPlants" id="OPUNC01G16370.1"/>
    </source>
</evidence>
<reference evidence="2" key="2">
    <citation type="submission" date="2018-05" db="EMBL/GenBank/DDBJ databases">
        <title>OpunRS2 (Oryza punctata Reference Sequence Version 2).</title>
        <authorList>
            <person name="Zhang J."/>
            <person name="Kudrna D."/>
            <person name="Lee S."/>
            <person name="Talag J."/>
            <person name="Welchert J."/>
            <person name="Wing R.A."/>
        </authorList>
    </citation>
    <scope>NUCLEOTIDE SEQUENCE [LARGE SCALE GENOMIC DNA]</scope>
</reference>
<feature type="region of interest" description="Disordered" evidence="1">
    <location>
        <begin position="351"/>
        <end position="413"/>
    </location>
</feature>
<reference evidence="2" key="1">
    <citation type="submission" date="2015-04" db="UniProtKB">
        <authorList>
            <consortium name="EnsemblPlants"/>
        </authorList>
    </citation>
    <scope>IDENTIFICATION</scope>
</reference>
<dbReference type="Gramene" id="OPUNC01G16370.1">
    <property type="protein sequence ID" value="OPUNC01G16370.1"/>
    <property type="gene ID" value="OPUNC01G16370"/>
</dbReference>
<feature type="compositionally biased region" description="Basic and acidic residues" evidence="1">
    <location>
        <begin position="383"/>
        <end position="395"/>
    </location>
</feature>
<feature type="compositionally biased region" description="Polar residues" evidence="1">
    <location>
        <begin position="359"/>
        <end position="370"/>
    </location>
</feature>
<feature type="compositionally biased region" description="Polar residues" evidence="1">
    <location>
        <begin position="249"/>
        <end position="265"/>
    </location>
</feature>
<name>A0A0E0JIX0_ORYPU</name>
<evidence type="ECO:0000256" key="1">
    <source>
        <dbReference type="SAM" id="MobiDB-lite"/>
    </source>
</evidence>
<dbReference type="Proteomes" id="UP000026962">
    <property type="component" value="Chromosome 1"/>
</dbReference>
<keyword evidence="3" id="KW-1185">Reference proteome</keyword>
<dbReference type="EnsemblPlants" id="OPUNC01G16370.1">
    <property type="protein sequence ID" value="OPUNC01G16370.1"/>
    <property type="gene ID" value="OPUNC01G16370"/>
</dbReference>